<feature type="region of interest" description="Disordered" evidence="1">
    <location>
        <begin position="25"/>
        <end position="49"/>
    </location>
</feature>
<evidence type="ECO:0000256" key="1">
    <source>
        <dbReference type="SAM" id="MobiDB-lite"/>
    </source>
</evidence>
<reference evidence="2 3" key="2">
    <citation type="submission" date="2008-10" db="EMBL/GenBank/DDBJ databases">
        <authorList>
            <person name="Fulton L."/>
            <person name="Clifton S."/>
            <person name="Fulton B."/>
            <person name="Xu J."/>
            <person name="Minx P."/>
            <person name="Pepin K.H."/>
            <person name="Johnson M."/>
            <person name="Bhonagiri V."/>
            <person name="Nash W.E."/>
            <person name="Mardis E.R."/>
            <person name="Wilson R.K."/>
        </authorList>
    </citation>
    <scope>NUCLEOTIDE SEQUENCE [LARGE SCALE GENOMIC DNA]</scope>
    <source>
        <strain evidence="2 3">ATCC 29098</strain>
    </source>
</reference>
<dbReference type="EMBL" id="ABXU01000058">
    <property type="protein sequence ID" value="EEB33272.1"/>
    <property type="molecule type" value="Genomic_DNA"/>
</dbReference>
<comment type="caution">
    <text evidence="2">The sequence shown here is derived from an EMBL/GenBank/DDBJ whole genome shotgun (WGS) entry which is preliminary data.</text>
</comment>
<dbReference type="Proteomes" id="UP000003676">
    <property type="component" value="Unassembled WGS sequence"/>
</dbReference>
<protein>
    <submittedName>
        <fullName evidence="2">Uncharacterized protein</fullName>
    </submittedName>
</protein>
<sequence length="49" mass="5021">MHWSVLHGSVWPAAVAGPQVACTARAGGRAGMGKPDRRIGTGPAPAEKR</sequence>
<dbReference type="HOGENOM" id="CLU_3134929_0_0_7"/>
<proteinExistence type="predicted"/>
<evidence type="ECO:0000313" key="3">
    <source>
        <dbReference type="Proteomes" id="UP000003676"/>
    </source>
</evidence>
<organism evidence="2 3">
    <name type="scientific">Desulfovibrio piger ATCC 29098</name>
    <dbReference type="NCBI Taxonomy" id="411464"/>
    <lineage>
        <taxon>Bacteria</taxon>
        <taxon>Pseudomonadati</taxon>
        <taxon>Thermodesulfobacteriota</taxon>
        <taxon>Desulfovibrionia</taxon>
        <taxon>Desulfovibrionales</taxon>
        <taxon>Desulfovibrionaceae</taxon>
        <taxon>Desulfovibrio</taxon>
    </lineage>
</organism>
<reference evidence="2 3" key="1">
    <citation type="submission" date="2008-10" db="EMBL/GenBank/DDBJ databases">
        <title>Draft genome sequence of Desulvovibrio piger (ATCC 29098).</title>
        <authorList>
            <person name="Sudarsanam P."/>
            <person name="Ley R."/>
            <person name="Guruge J."/>
            <person name="Turnbaugh P.J."/>
            <person name="Mahowald M."/>
            <person name="Liep D."/>
            <person name="Gordon J."/>
        </authorList>
    </citation>
    <scope>NUCLEOTIDE SEQUENCE [LARGE SCALE GENOMIC DNA]</scope>
    <source>
        <strain evidence="2 3">ATCC 29098</strain>
    </source>
</reference>
<evidence type="ECO:0000313" key="2">
    <source>
        <dbReference type="EMBL" id="EEB33272.1"/>
    </source>
</evidence>
<dbReference type="AlphaFoldDB" id="B6WUV9"/>
<gene>
    <name evidence="2" type="ORF">DESPIG_01869</name>
</gene>
<accession>B6WUV9</accession>
<name>B6WUV9_9BACT</name>